<dbReference type="Proteomes" id="UP000013966">
    <property type="component" value="Plasmid p2"/>
</dbReference>
<dbReference type="HOGENOM" id="CLU_3150377_0_0_4"/>
<reference evidence="1 2" key="2">
    <citation type="journal article" date="2018" name="Int. J. Syst. Evol. Microbiol.">
        <title>Burkholderia insecticola sp. nov., a gut symbiotic bacterium of the bean bug Riptortus pedestris.</title>
        <authorList>
            <person name="Takeshita K."/>
            <person name="Tamaki H."/>
            <person name="Ohbayashi T."/>
            <person name="Meng X.-Y."/>
            <person name="Sone T."/>
            <person name="Mitani Y."/>
            <person name="Peeters C."/>
            <person name="Kikuchi Y."/>
            <person name="Vandamme P."/>
        </authorList>
    </citation>
    <scope>NUCLEOTIDE SEQUENCE [LARGE SCALE GENOMIC DNA]</scope>
    <source>
        <strain evidence="1">RPE64</strain>
        <plasmid evidence="1 2">p2</plasmid>
    </source>
</reference>
<dbReference type="KEGG" id="buo:BRPE64_ECDS01330"/>
<evidence type="ECO:0000313" key="1">
    <source>
        <dbReference type="EMBL" id="BAO94015.1"/>
    </source>
</evidence>
<name>A0A060PRC6_9BURK</name>
<proteinExistence type="predicted"/>
<geneLocation type="plasmid" evidence="1 2">
    <name>p2</name>
</geneLocation>
<protein>
    <submittedName>
        <fullName evidence="1">Uncharacterized protein</fullName>
    </submittedName>
</protein>
<sequence length="48" mass="5024">MDPFDALVSTRDMLWSLISLGPVGLATQYFVDPKADVSSAGIGNRGGP</sequence>
<evidence type="ECO:0000313" key="2">
    <source>
        <dbReference type="Proteomes" id="UP000013966"/>
    </source>
</evidence>
<accession>A0A060PRC6</accession>
<gene>
    <name evidence="1" type="ORF">BRPE64_ECDS01330</name>
</gene>
<reference evidence="1 2" key="1">
    <citation type="journal article" date="2013" name="Genome Announc.">
        <title>Complete Genome Sequence of Burkholderia sp. Strain RPE64, Bacterial Symbiont of the Bean Bug Riptortus pedestris.</title>
        <authorList>
            <person name="Shibata T.F."/>
            <person name="Maeda T."/>
            <person name="Nikoh N."/>
            <person name="Yamaguchi K."/>
            <person name="Oshima K."/>
            <person name="Hattori M."/>
            <person name="Nishiyama T."/>
            <person name="Hasebe M."/>
            <person name="Fukatsu T."/>
            <person name="Kikuchi Y."/>
            <person name="Shigenobu S."/>
        </authorList>
    </citation>
    <scope>NUCLEOTIDE SEQUENCE [LARGE SCALE GENOMIC DNA]</scope>
    <source>
        <plasmid evidence="1 2">p2</plasmid>
    </source>
</reference>
<organism evidence="1 2">
    <name type="scientific">Caballeronia insecticola</name>
    <dbReference type="NCBI Taxonomy" id="758793"/>
    <lineage>
        <taxon>Bacteria</taxon>
        <taxon>Pseudomonadati</taxon>
        <taxon>Pseudomonadota</taxon>
        <taxon>Betaproteobacteria</taxon>
        <taxon>Burkholderiales</taxon>
        <taxon>Burkholderiaceae</taxon>
        <taxon>Caballeronia</taxon>
    </lineage>
</organism>
<keyword evidence="1" id="KW-0614">Plasmid</keyword>
<dbReference type="RefSeq" id="WP_160167955.1">
    <property type="nucleotide sequence ID" value="NC_021295.1"/>
</dbReference>
<dbReference type="AlphaFoldDB" id="A0A060PRC6"/>
<dbReference type="EMBL" id="AP013062">
    <property type="protein sequence ID" value="BAO94015.1"/>
    <property type="molecule type" value="Genomic_DNA"/>
</dbReference>
<keyword evidence="2" id="KW-1185">Reference proteome</keyword>